<reference evidence="10 11" key="1">
    <citation type="submission" date="2016-09" db="EMBL/GenBank/DDBJ databases">
        <title>Genome sequence of Eubacterium angustum.</title>
        <authorList>
            <person name="Poehlein A."/>
            <person name="Daniel R."/>
        </authorList>
    </citation>
    <scope>NUCLEOTIDE SEQUENCE [LARGE SCALE GENOMIC DNA]</scope>
    <source>
        <strain evidence="10 11">DSM 1989</strain>
    </source>
</reference>
<feature type="transmembrane region" description="Helical" evidence="8">
    <location>
        <begin position="297"/>
        <end position="319"/>
    </location>
</feature>
<keyword evidence="2" id="KW-1003">Cell membrane</keyword>
<evidence type="ECO:0000256" key="5">
    <source>
        <dbReference type="ARBA" id="ARBA00023002"/>
    </source>
</evidence>
<evidence type="ECO:0000256" key="8">
    <source>
        <dbReference type="SAM" id="Phobius"/>
    </source>
</evidence>
<keyword evidence="6 8" id="KW-0472">Membrane</keyword>
<accession>A0A1S1V4V4</accession>
<dbReference type="PANTHER" id="PTHR42682">
    <property type="entry name" value="HYDROGENASE-4 COMPONENT F"/>
    <property type="match status" value="1"/>
</dbReference>
<feature type="transmembrane region" description="Helical" evidence="8">
    <location>
        <begin position="512"/>
        <end position="530"/>
    </location>
</feature>
<evidence type="ECO:0000256" key="4">
    <source>
        <dbReference type="ARBA" id="ARBA00022989"/>
    </source>
</evidence>
<dbReference type="RefSeq" id="WP_071063990.1">
    <property type="nucleotide sequence ID" value="NZ_MKIE01000008.1"/>
</dbReference>
<evidence type="ECO:0000259" key="9">
    <source>
        <dbReference type="Pfam" id="PF00361"/>
    </source>
</evidence>
<proteinExistence type="predicted"/>
<evidence type="ECO:0000256" key="2">
    <source>
        <dbReference type="ARBA" id="ARBA00022475"/>
    </source>
</evidence>
<feature type="transmembrane region" description="Helical" evidence="8">
    <location>
        <begin position="205"/>
        <end position="228"/>
    </location>
</feature>
<feature type="transmembrane region" description="Helical" evidence="8">
    <location>
        <begin position="641"/>
        <end position="662"/>
    </location>
</feature>
<feature type="transmembrane region" description="Helical" evidence="8">
    <location>
        <begin position="414"/>
        <end position="438"/>
    </location>
</feature>
<gene>
    <name evidence="10" type="primary">hyfB_3</name>
    <name evidence="10" type="ORF">EUAN_19050</name>
</gene>
<protein>
    <submittedName>
        <fullName evidence="10">Hydrogenase-4 component B</fullName>
        <ecNumber evidence="10">1.-.-.-</ecNumber>
    </submittedName>
</protein>
<organism evidence="10 11">
    <name type="scientific">Andreesenia angusta</name>
    <dbReference type="NCBI Taxonomy" id="39480"/>
    <lineage>
        <taxon>Bacteria</taxon>
        <taxon>Bacillati</taxon>
        <taxon>Bacillota</taxon>
        <taxon>Tissierellia</taxon>
        <taxon>Tissierellales</taxon>
        <taxon>Gottschalkiaceae</taxon>
        <taxon>Andreesenia</taxon>
    </lineage>
</organism>
<feature type="transmembrane region" description="Helical" evidence="8">
    <location>
        <begin position="240"/>
        <end position="263"/>
    </location>
</feature>
<feature type="transmembrane region" description="Helical" evidence="8">
    <location>
        <begin position="331"/>
        <end position="355"/>
    </location>
</feature>
<keyword evidence="4 8" id="KW-1133">Transmembrane helix</keyword>
<feature type="domain" description="NADH:quinone oxidoreductase/Mrp antiporter transmembrane" evidence="9">
    <location>
        <begin position="127"/>
        <end position="418"/>
    </location>
</feature>
<feature type="transmembrane region" description="Helical" evidence="8">
    <location>
        <begin position="80"/>
        <end position="98"/>
    </location>
</feature>
<feature type="transmembrane region" description="Helical" evidence="8">
    <location>
        <begin position="133"/>
        <end position="150"/>
    </location>
</feature>
<evidence type="ECO:0000256" key="6">
    <source>
        <dbReference type="ARBA" id="ARBA00023136"/>
    </source>
</evidence>
<dbReference type="Pfam" id="PF00361">
    <property type="entry name" value="Proton_antipo_M"/>
    <property type="match status" value="1"/>
</dbReference>
<keyword evidence="5 10" id="KW-0560">Oxidoreductase</keyword>
<sequence>MYYKVLLMTLLVLPAVGGVLAFLIGRKSEKARDFFNVLLTGMEFLILTSMYSEVRRNGIEISVPDVMGTGFHIKLDTMRYIFTWITVFVWFLTTVYSTQYLINYKNRNRYYAFFLLTLSATVGVFVSENIVNLFTFFEIMSFTSYILIIHDEDRYALDAGKSYIGMAIGGSLILLMGIFLVFDYTGAIDLSDIQKEMALMGDIKYFIAGLLLTGFGVKASAFPLHVWLPKAHPAAPTPASAILSGILIKTGIFGIMIVAINIMGGDERISYVLTTIGMINMALGGILAMYQRNIKSVLAYSSMSQSGYIIFGIGLVGILKEDGYIAVYGALYHIVNHAIFKVLLFYVAGLIYMVLHELSINKIKGFGKYKHFLKLLYLIGFFSIIGMPGFNGFVSKTILHEALAEAHSITHSAYFTVAEVVFTASSAFTVAYLSKIFFSVFMYDNPKYQGQHKRFITKRALLPIAVLSACTLYIGLKPGFVMEIISEAAKSFGVEGTHELHIYSSHTVASSLKTIGIGIAVYVLFIRGYLLRNINGTIDYINPSLEWFSLEKNIYKPMILGIYRFGSKLFHAVDNIFIGGATKITGSIEKVLIKEISPVEIKRKLYMMVRGLDSAVGDQIDFEKITVRELILNARLRLNSITYSLFIFAIILSVTLLLLMLYY</sequence>
<evidence type="ECO:0000256" key="7">
    <source>
        <dbReference type="RuleBase" id="RU000320"/>
    </source>
</evidence>
<dbReference type="EC" id="1.-.-.-" evidence="10"/>
<keyword evidence="11" id="KW-1185">Reference proteome</keyword>
<feature type="transmembrane region" description="Helical" evidence="8">
    <location>
        <begin position="6"/>
        <end position="25"/>
    </location>
</feature>
<dbReference type="InterPro" id="IPR001750">
    <property type="entry name" value="ND/Mrp_TM"/>
</dbReference>
<dbReference type="Proteomes" id="UP000180254">
    <property type="component" value="Unassembled WGS sequence"/>
</dbReference>
<comment type="caution">
    <text evidence="10">The sequence shown here is derived from an EMBL/GenBank/DDBJ whole genome shotgun (WGS) entry which is preliminary data.</text>
</comment>
<dbReference type="PRINTS" id="PR01434">
    <property type="entry name" value="NADHDHGNASE5"/>
</dbReference>
<feature type="transmembrane region" description="Helical" evidence="8">
    <location>
        <begin position="375"/>
        <end position="394"/>
    </location>
</feature>
<feature type="transmembrane region" description="Helical" evidence="8">
    <location>
        <begin position="162"/>
        <end position="185"/>
    </location>
</feature>
<dbReference type="PANTHER" id="PTHR42682:SF4">
    <property type="entry name" value="NADH-UBIQUINONE_PLASTOQUINONE"/>
    <property type="match status" value="1"/>
</dbReference>
<dbReference type="AlphaFoldDB" id="A0A1S1V4V4"/>
<evidence type="ECO:0000313" key="10">
    <source>
        <dbReference type="EMBL" id="OHW61726.1"/>
    </source>
</evidence>
<dbReference type="EMBL" id="MKIE01000008">
    <property type="protein sequence ID" value="OHW61726.1"/>
    <property type="molecule type" value="Genomic_DNA"/>
</dbReference>
<dbReference type="GO" id="GO:0016491">
    <property type="term" value="F:oxidoreductase activity"/>
    <property type="evidence" value="ECO:0007669"/>
    <property type="project" value="UniProtKB-KW"/>
</dbReference>
<comment type="subcellular location">
    <subcellularLocation>
        <location evidence="1">Cell membrane</location>
        <topology evidence="1">Multi-pass membrane protein</topology>
    </subcellularLocation>
    <subcellularLocation>
        <location evidence="7">Membrane</location>
        <topology evidence="7">Multi-pass membrane protein</topology>
    </subcellularLocation>
</comment>
<evidence type="ECO:0000256" key="3">
    <source>
        <dbReference type="ARBA" id="ARBA00022692"/>
    </source>
</evidence>
<keyword evidence="3 7" id="KW-0812">Transmembrane</keyword>
<evidence type="ECO:0000256" key="1">
    <source>
        <dbReference type="ARBA" id="ARBA00004651"/>
    </source>
</evidence>
<dbReference type="OrthoDB" id="9807568at2"/>
<dbReference type="InterPro" id="IPR052175">
    <property type="entry name" value="ComplexI-like_HydComp"/>
</dbReference>
<feature type="transmembrane region" description="Helical" evidence="8">
    <location>
        <begin position="269"/>
        <end position="290"/>
    </location>
</feature>
<dbReference type="STRING" id="39480.EUAN_19050"/>
<name>A0A1S1V4V4_9FIRM</name>
<feature type="transmembrane region" description="Helical" evidence="8">
    <location>
        <begin position="459"/>
        <end position="476"/>
    </location>
</feature>
<evidence type="ECO:0000313" key="11">
    <source>
        <dbReference type="Proteomes" id="UP000180254"/>
    </source>
</evidence>
<feature type="transmembrane region" description="Helical" evidence="8">
    <location>
        <begin position="110"/>
        <end position="127"/>
    </location>
</feature>
<dbReference type="GO" id="GO:0005886">
    <property type="term" value="C:plasma membrane"/>
    <property type="evidence" value="ECO:0007669"/>
    <property type="project" value="UniProtKB-SubCell"/>
</dbReference>